<reference evidence="1" key="1">
    <citation type="submission" date="2020-03" db="EMBL/GenBank/DDBJ databases">
        <title>The deep terrestrial virosphere.</title>
        <authorList>
            <person name="Holmfeldt K."/>
            <person name="Nilsson E."/>
            <person name="Simone D."/>
            <person name="Lopez-Fernandez M."/>
            <person name="Wu X."/>
            <person name="de Brujin I."/>
            <person name="Lundin D."/>
            <person name="Andersson A."/>
            <person name="Bertilsson S."/>
            <person name="Dopson M."/>
        </authorList>
    </citation>
    <scope>NUCLEOTIDE SEQUENCE</scope>
    <source>
        <strain evidence="1">MM415B04258</strain>
    </source>
</reference>
<organism evidence="1">
    <name type="scientific">viral metagenome</name>
    <dbReference type="NCBI Taxonomy" id="1070528"/>
    <lineage>
        <taxon>unclassified sequences</taxon>
        <taxon>metagenomes</taxon>
        <taxon>organismal metagenomes</taxon>
    </lineage>
</organism>
<dbReference type="EMBL" id="MT143142">
    <property type="protein sequence ID" value="QJA93355.1"/>
    <property type="molecule type" value="Genomic_DNA"/>
</dbReference>
<accession>A0A6M3LKN7</accession>
<protein>
    <submittedName>
        <fullName evidence="1">Uncharacterized protein</fullName>
    </submittedName>
</protein>
<proteinExistence type="predicted"/>
<name>A0A6M3LKN7_9ZZZZ</name>
<evidence type="ECO:0000313" key="1">
    <source>
        <dbReference type="EMBL" id="QJA93355.1"/>
    </source>
</evidence>
<gene>
    <name evidence="1" type="ORF">MM415B04258_0012</name>
</gene>
<dbReference type="AlphaFoldDB" id="A0A6M3LKN7"/>
<sequence>MAGLSPTQRTLAALREQGMNATVAEKWVSFHSDDNDHSRKKKKPTGIRVDFFGIIDVVGLTPETTLGVQCCAGSGYSAHWHKLTEENAKNTKDWLACPSRKLEIYAWRKVKLKRGGKAMRWSARIVEIVLTDNGFEAVTKVD</sequence>